<keyword evidence="2" id="KW-0963">Cytoplasm</keyword>
<gene>
    <name evidence="7" type="primary">PSRC1</name>
</gene>
<keyword evidence="4" id="KW-0206">Cytoskeleton</keyword>
<dbReference type="GO" id="GO:0005829">
    <property type="term" value="C:cytosol"/>
    <property type="evidence" value="ECO:0007669"/>
    <property type="project" value="Ensembl"/>
</dbReference>
<feature type="domain" description="G2 and S phase-expressed protein 1 N-terminal" evidence="6">
    <location>
        <begin position="17"/>
        <end position="147"/>
    </location>
</feature>
<dbReference type="EMBL" id="AGCU01126388">
    <property type="status" value="NOT_ANNOTATED_CDS"/>
    <property type="molecule type" value="Genomic_DNA"/>
</dbReference>
<dbReference type="GeneTree" id="ENSGT00940000154189"/>
<evidence type="ECO:0000259" key="6">
    <source>
        <dbReference type="Pfam" id="PF15259"/>
    </source>
</evidence>
<dbReference type="HOGENOM" id="CLU_1098230_0_0_1"/>
<keyword evidence="3" id="KW-0597">Phosphoprotein</keyword>
<evidence type="ECO:0000256" key="5">
    <source>
        <dbReference type="SAM" id="MobiDB-lite"/>
    </source>
</evidence>
<dbReference type="AlphaFoldDB" id="K7FQM5"/>
<organism evidence="7 8">
    <name type="scientific">Pelodiscus sinensis</name>
    <name type="common">Chinese softshell turtle</name>
    <name type="synonym">Trionyx sinensis</name>
    <dbReference type="NCBI Taxonomy" id="13735"/>
    <lineage>
        <taxon>Eukaryota</taxon>
        <taxon>Metazoa</taxon>
        <taxon>Chordata</taxon>
        <taxon>Craniata</taxon>
        <taxon>Vertebrata</taxon>
        <taxon>Euteleostomi</taxon>
        <taxon>Archelosauria</taxon>
        <taxon>Testudinata</taxon>
        <taxon>Testudines</taxon>
        <taxon>Cryptodira</taxon>
        <taxon>Trionychia</taxon>
        <taxon>Trionychidae</taxon>
        <taxon>Pelodiscus</taxon>
    </lineage>
</organism>
<reference evidence="7" key="4">
    <citation type="submission" date="2025-09" db="UniProtKB">
        <authorList>
            <consortium name="Ensembl"/>
        </authorList>
    </citation>
    <scope>IDENTIFICATION</scope>
</reference>
<dbReference type="InterPro" id="IPR032768">
    <property type="entry name" value="GTSE1_N"/>
</dbReference>
<dbReference type="Pfam" id="PF15259">
    <property type="entry name" value="GTSE1_N"/>
    <property type="match status" value="1"/>
</dbReference>
<dbReference type="PANTHER" id="PTHR21584">
    <property type="entry name" value="DIFFERENTIAL DISPLAY AND ACTIVATED BY P53 DDA3 /G2 S PHASE EXPRESSED 1"/>
    <property type="match status" value="1"/>
</dbReference>
<dbReference type="GO" id="GO:0007080">
    <property type="term" value="P:mitotic metaphase chromosome alignment"/>
    <property type="evidence" value="ECO:0007669"/>
    <property type="project" value="Ensembl"/>
</dbReference>
<dbReference type="PANTHER" id="PTHR21584:SF1">
    <property type="entry name" value="PROLINE_SERINE-RICH COILED-COIL PROTEIN 1"/>
    <property type="match status" value="1"/>
</dbReference>
<dbReference type="STRING" id="13735.ENSPSIP00000010335"/>
<name>K7FQM5_PELSI</name>
<dbReference type="Proteomes" id="UP000007267">
    <property type="component" value="Unassembled WGS sequence"/>
</dbReference>
<feature type="region of interest" description="Disordered" evidence="5">
    <location>
        <begin position="155"/>
        <end position="253"/>
    </location>
</feature>
<comment type="subcellular location">
    <subcellularLocation>
        <location evidence="1">Cytoplasm</location>
        <location evidence="1">Cytoskeleton</location>
    </subcellularLocation>
</comment>
<evidence type="ECO:0000313" key="7">
    <source>
        <dbReference type="Ensembl" id="ENSPSIP00000010335.1"/>
    </source>
</evidence>
<dbReference type="GO" id="GO:0060236">
    <property type="term" value="P:regulation of mitotic spindle organization"/>
    <property type="evidence" value="ECO:0007669"/>
    <property type="project" value="Ensembl"/>
</dbReference>
<protein>
    <submittedName>
        <fullName evidence="7">Proline and serine rich coiled-coil 1</fullName>
    </submittedName>
</protein>
<evidence type="ECO:0000256" key="1">
    <source>
        <dbReference type="ARBA" id="ARBA00004245"/>
    </source>
</evidence>
<dbReference type="eggNOG" id="ENOG502S467">
    <property type="taxonomic scope" value="Eukaryota"/>
</dbReference>
<reference evidence="8" key="1">
    <citation type="submission" date="2011-10" db="EMBL/GenBank/DDBJ databases">
        <authorList>
            <consortium name="Soft-shell Turtle Genome Consortium"/>
        </authorList>
    </citation>
    <scope>NUCLEOTIDE SEQUENCE [LARGE SCALE GENOMIC DNA]</scope>
    <source>
        <strain evidence="8">Daiwa-1</strain>
    </source>
</reference>
<dbReference type="GO" id="GO:0000922">
    <property type="term" value="C:spindle pole"/>
    <property type="evidence" value="ECO:0007669"/>
    <property type="project" value="Ensembl"/>
</dbReference>
<dbReference type="EMBL" id="AGCU01126387">
    <property type="status" value="NOT_ANNOTATED_CDS"/>
    <property type="molecule type" value="Genomic_DNA"/>
</dbReference>
<sequence length="253" mass="27256">MVHLDALWKMELAEGGITLITDEQFDFGLSSPSDSREEAPTEQARPVAHRLDLHGLQQEGVGCSRDRLAHWSPLSAEKLEEIMQEANRLAVQLERCSLREKEKAGAGLLGDSALSPAGESLAPVRLLHKERASPRSPRRETFVVKNSPVRALLPTVEPGMRLTPGRSPALCARAAPTPPHLRHRLGSGSPCPQQGACSVPHKETAEQQKAEPPGPAPEPRSEGPQAISYPAPPCRGALLSRGESRAPTGSKCR</sequence>
<dbReference type="GO" id="GO:0005876">
    <property type="term" value="C:spindle microtubule"/>
    <property type="evidence" value="ECO:0007669"/>
    <property type="project" value="Ensembl"/>
</dbReference>
<dbReference type="Ensembl" id="ENSPSIT00000010387.1">
    <property type="protein sequence ID" value="ENSPSIP00000010335.1"/>
    <property type="gene ID" value="ENSPSIG00000009387.1"/>
</dbReference>
<proteinExistence type="predicted"/>
<evidence type="ECO:0000256" key="3">
    <source>
        <dbReference type="ARBA" id="ARBA00022553"/>
    </source>
</evidence>
<accession>K7FQM5</accession>
<dbReference type="GO" id="GO:0005654">
    <property type="term" value="C:nucleoplasm"/>
    <property type="evidence" value="ECO:0007669"/>
    <property type="project" value="Ensembl"/>
</dbReference>
<dbReference type="InterPro" id="IPR026657">
    <property type="entry name" value="DDA3/GTSE-1"/>
</dbReference>
<reference evidence="7" key="3">
    <citation type="submission" date="2025-08" db="UniProtKB">
        <authorList>
            <consortium name="Ensembl"/>
        </authorList>
    </citation>
    <scope>IDENTIFICATION</scope>
</reference>
<dbReference type="EMBL" id="AGCU01126391">
    <property type="status" value="NOT_ANNOTATED_CDS"/>
    <property type="molecule type" value="Genomic_DNA"/>
</dbReference>
<evidence type="ECO:0000313" key="8">
    <source>
        <dbReference type="Proteomes" id="UP000007267"/>
    </source>
</evidence>
<evidence type="ECO:0000256" key="4">
    <source>
        <dbReference type="ARBA" id="ARBA00023212"/>
    </source>
</evidence>
<evidence type="ECO:0000256" key="2">
    <source>
        <dbReference type="ARBA" id="ARBA00022490"/>
    </source>
</evidence>
<dbReference type="EMBL" id="AGCU01126390">
    <property type="status" value="NOT_ANNOTATED_CDS"/>
    <property type="molecule type" value="Genomic_DNA"/>
</dbReference>
<dbReference type="GO" id="GO:0008017">
    <property type="term" value="F:microtubule binding"/>
    <property type="evidence" value="ECO:0007669"/>
    <property type="project" value="TreeGrafter"/>
</dbReference>
<reference evidence="8" key="2">
    <citation type="journal article" date="2013" name="Nat. Genet.">
        <title>The draft genomes of soft-shell turtle and green sea turtle yield insights into the development and evolution of the turtle-specific body plan.</title>
        <authorList>
            <person name="Wang Z."/>
            <person name="Pascual-Anaya J."/>
            <person name="Zadissa A."/>
            <person name="Li W."/>
            <person name="Niimura Y."/>
            <person name="Huang Z."/>
            <person name="Li C."/>
            <person name="White S."/>
            <person name="Xiong Z."/>
            <person name="Fang D."/>
            <person name="Wang B."/>
            <person name="Ming Y."/>
            <person name="Chen Y."/>
            <person name="Zheng Y."/>
            <person name="Kuraku S."/>
            <person name="Pignatelli M."/>
            <person name="Herrero J."/>
            <person name="Beal K."/>
            <person name="Nozawa M."/>
            <person name="Li Q."/>
            <person name="Wang J."/>
            <person name="Zhang H."/>
            <person name="Yu L."/>
            <person name="Shigenobu S."/>
            <person name="Wang J."/>
            <person name="Liu J."/>
            <person name="Flicek P."/>
            <person name="Searle S."/>
            <person name="Wang J."/>
            <person name="Kuratani S."/>
            <person name="Yin Y."/>
            <person name="Aken B."/>
            <person name="Zhang G."/>
            <person name="Irie N."/>
        </authorList>
    </citation>
    <scope>NUCLEOTIDE SEQUENCE [LARGE SCALE GENOMIC DNA]</scope>
    <source>
        <strain evidence="8">Daiwa-1</strain>
    </source>
</reference>
<feature type="compositionally biased region" description="Basic and acidic residues" evidence="5">
    <location>
        <begin position="200"/>
        <end position="209"/>
    </location>
</feature>
<keyword evidence="8" id="KW-1185">Reference proteome</keyword>
<dbReference type="EMBL" id="AGCU01126389">
    <property type="status" value="NOT_ANNOTATED_CDS"/>
    <property type="molecule type" value="Genomic_DNA"/>
</dbReference>